<evidence type="ECO:0000313" key="2">
    <source>
        <dbReference type="Proteomes" id="UP000001554"/>
    </source>
</evidence>
<feature type="region of interest" description="Disordered" evidence="1">
    <location>
        <begin position="658"/>
        <end position="687"/>
    </location>
</feature>
<name>A0A9J7MRV0_BRAFL</name>
<dbReference type="OrthoDB" id="10042485at2759"/>
<feature type="compositionally biased region" description="Basic and acidic residues" evidence="1">
    <location>
        <begin position="533"/>
        <end position="547"/>
    </location>
</feature>
<reference evidence="2" key="1">
    <citation type="journal article" date="2020" name="Nat. Ecol. Evol.">
        <title>Deeply conserved synteny resolves early events in vertebrate evolution.</title>
        <authorList>
            <person name="Simakov O."/>
            <person name="Marletaz F."/>
            <person name="Yue J.X."/>
            <person name="O'Connell B."/>
            <person name="Jenkins J."/>
            <person name="Brandt A."/>
            <person name="Calef R."/>
            <person name="Tung C.H."/>
            <person name="Huang T.K."/>
            <person name="Schmutz J."/>
            <person name="Satoh N."/>
            <person name="Yu J.K."/>
            <person name="Putnam N.H."/>
            <person name="Green R.E."/>
            <person name="Rokhsar D.S."/>
        </authorList>
    </citation>
    <scope>NUCLEOTIDE SEQUENCE [LARGE SCALE GENOMIC DNA]</scope>
    <source>
        <strain evidence="2">S238N-H82</strain>
    </source>
</reference>
<gene>
    <name evidence="3" type="primary">LOC118416444</name>
</gene>
<organism evidence="2 3">
    <name type="scientific">Branchiostoma floridae</name>
    <name type="common">Florida lancelet</name>
    <name type="synonym">Amphioxus</name>
    <dbReference type="NCBI Taxonomy" id="7739"/>
    <lineage>
        <taxon>Eukaryota</taxon>
        <taxon>Metazoa</taxon>
        <taxon>Chordata</taxon>
        <taxon>Cephalochordata</taxon>
        <taxon>Leptocardii</taxon>
        <taxon>Amphioxiformes</taxon>
        <taxon>Branchiostomatidae</taxon>
        <taxon>Branchiostoma</taxon>
    </lineage>
</organism>
<dbReference type="RefSeq" id="XP_035677436.1">
    <property type="nucleotide sequence ID" value="XM_035821543.1"/>
</dbReference>
<evidence type="ECO:0000256" key="1">
    <source>
        <dbReference type="SAM" id="MobiDB-lite"/>
    </source>
</evidence>
<reference evidence="3" key="2">
    <citation type="submission" date="2025-08" db="UniProtKB">
        <authorList>
            <consortium name="RefSeq"/>
        </authorList>
    </citation>
    <scope>IDENTIFICATION</scope>
    <source>
        <strain evidence="3">S238N-H82</strain>
        <tissue evidence="3">Testes</tissue>
    </source>
</reference>
<feature type="region of interest" description="Disordered" evidence="1">
    <location>
        <begin position="516"/>
        <end position="587"/>
    </location>
</feature>
<dbReference type="KEGG" id="bfo:118416444"/>
<dbReference type="Proteomes" id="UP000001554">
    <property type="component" value="Chromosome 5"/>
</dbReference>
<feature type="compositionally biased region" description="Basic residues" evidence="1">
    <location>
        <begin position="363"/>
        <end position="378"/>
    </location>
</feature>
<accession>A0A9J7MRV0</accession>
<dbReference type="AlphaFoldDB" id="A0A9J7MRV0"/>
<feature type="compositionally biased region" description="Low complexity" evidence="1">
    <location>
        <begin position="341"/>
        <end position="360"/>
    </location>
</feature>
<evidence type="ECO:0000313" key="3">
    <source>
        <dbReference type="RefSeq" id="XP_035677436.1"/>
    </source>
</evidence>
<keyword evidence="2" id="KW-1185">Reference proteome</keyword>
<feature type="compositionally biased region" description="Basic and acidic residues" evidence="1">
    <location>
        <begin position="394"/>
        <end position="407"/>
    </location>
</feature>
<feature type="region of interest" description="Disordered" evidence="1">
    <location>
        <begin position="65"/>
        <end position="108"/>
    </location>
</feature>
<protein>
    <submittedName>
        <fullName evidence="3">Uncharacterized protein LOC118416444 isoform X1</fullName>
    </submittedName>
</protein>
<sequence length="732" mass="81739">MQQLILTEYRTIRCNKVFDLSPESRSNRRRRGLVGKTRKDKGRQVLQEKIFARTKKKTAIPAVTKSTLPSIPGPRHRVQVDVDPNSGFRAREGPFLPHLPRPNRAERQSPNDFELHSIVEILNLKKKELHSLPEQKPDMVMARSHRSPPAKNMRIPKDLPMTIKSYRDGEGGDGTQILRPPRQIVVVVPSVALESPRKTVKQTQLVMVDGKASEQPQAPPIQGESFGRLTGKYLTRRPSQEHRAGHFNNFRQYLQRSKSRKAAPLAPAPIASTQDKKILNVSGRNNIPTLPVIPSIRSDEIKTVMSENGVVLNGDFPANLSGVSSEDTSSSIRSELGKVLSNSSSSKSSADNNNNNSNSNIIRVKRISHPQQKMRRTKDRQGRDSGNESSDSLEGLKDGSTTEERSRPRWSPGQRRYVVDKSHIHQQMVSKNGYSVARRYFGEQDREKYRSGLPSVLQSDQDYLTRTINGNPNKGKSGNHIVYVQKTHSIRRRRESGDSATDAQMRYREPKRILGQVAGHRNHGNPPPSPVDTDFKVKPKRQVEYSRPDSGVATRNSDSTARTDSSGVHSEVRKQPAMKTPAIWDETFTMRVTEDESPSSESDTESIPKPITMISINQSEQQMPNSHHHHTTPSETTELYRGGYGRVHQDIDNRSLLSVPDTESLRANTPAPKVLSDADDTESTSTISVPKITMTCATPLPPRATPSITPPPSDGLRLFVSDIERVGGAINR</sequence>
<feature type="region of interest" description="Disordered" evidence="1">
    <location>
        <begin position="334"/>
        <end position="415"/>
    </location>
</feature>
<proteinExistence type="predicted"/>
<feature type="region of interest" description="Disordered" evidence="1">
    <location>
        <begin position="488"/>
        <end position="507"/>
    </location>
</feature>
<feature type="compositionally biased region" description="Polar residues" evidence="1">
    <location>
        <begin position="553"/>
        <end position="568"/>
    </location>
</feature>
<dbReference type="GeneID" id="118416444"/>